<dbReference type="GO" id="GO:0009089">
    <property type="term" value="P:lysine biosynthetic process via diaminopimelate"/>
    <property type="evidence" value="ECO:0007669"/>
    <property type="project" value="UniProtKB-UniPathway"/>
</dbReference>
<evidence type="ECO:0000256" key="14">
    <source>
        <dbReference type="RuleBase" id="RU004249"/>
    </source>
</evidence>
<evidence type="ECO:0000256" key="7">
    <source>
        <dbReference type="ARBA" id="ARBA00022741"/>
    </source>
</evidence>
<comment type="pathway">
    <text evidence="3 14">Amino-acid biosynthesis; L-threonine biosynthesis; L-threonine from L-aspartate: step 1/5.</text>
</comment>
<comment type="caution">
    <text evidence="17">The sequence shown here is derived from an EMBL/GenBank/DDBJ whole genome shotgun (WGS) entry which is preliminary data.</text>
</comment>
<feature type="domain" description="Aspartokinase ACT" evidence="16">
    <location>
        <begin position="340"/>
        <end position="398"/>
    </location>
</feature>
<dbReference type="InterPro" id="IPR054352">
    <property type="entry name" value="ACT_Aspartokinase"/>
</dbReference>
<evidence type="ECO:0000259" key="16">
    <source>
        <dbReference type="Pfam" id="PF22468"/>
    </source>
</evidence>
<evidence type="ECO:0000256" key="1">
    <source>
        <dbReference type="ARBA" id="ARBA00004766"/>
    </source>
</evidence>
<dbReference type="UniPathway" id="UPA00050">
    <property type="reaction ID" value="UER00461"/>
</dbReference>
<comment type="catalytic activity">
    <reaction evidence="11 13">
        <text>L-aspartate + ATP = 4-phospho-L-aspartate + ADP</text>
        <dbReference type="Rhea" id="RHEA:23776"/>
        <dbReference type="ChEBI" id="CHEBI:29991"/>
        <dbReference type="ChEBI" id="CHEBI:30616"/>
        <dbReference type="ChEBI" id="CHEBI:57535"/>
        <dbReference type="ChEBI" id="CHEBI:456216"/>
        <dbReference type="EC" id="2.7.2.4"/>
    </reaction>
</comment>
<proteinExistence type="inferred from homology"/>
<keyword evidence="18" id="KW-1185">Reference proteome</keyword>
<dbReference type="Gene3D" id="3.40.1160.10">
    <property type="entry name" value="Acetylglutamate kinase-like"/>
    <property type="match status" value="1"/>
</dbReference>
<comment type="similarity">
    <text evidence="4 13">Belongs to the aspartokinase family.</text>
</comment>
<dbReference type="SUPFAM" id="SSF53633">
    <property type="entry name" value="Carbamate kinase-like"/>
    <property type="match status" value="1"/>
</dbReference>
<keyword evidence="6 13" id="KW-0808">Transferase</keyword>
<evidence type="ECO:0000256" key="13">
    <source>
        <dbReference type="RuleBase" id="RU003448"/>
    </source>
</evidence>
<dbReference type="EC" id="2.7.2.4" evidence="13"/>
<evidence type="ECO:0000256" key="5">
    <source>
        <dbReference type="ARBA" id="ARBA00022605"/>
    </source>
</evidence>
<accession>A0A4R2F6U4</accession>
<feature type="domain" description="Aspartate/glutamate/uridylate kinase" evidence="15">
    <location>
        <begin position="13"/>
        <end position="239"/>
    </location>
</feature>
<feature type="binding site" evidence="12">
    <location>
        <begin position="218"/>
        <end position="219"/>
    </location>
    <ligand>
        <name>ATP</name>
        <dbReference type="ChEBI" id="CHEBI:30616"/>
    </ligand>
</feature>
<dbReference type="OrthoDB" id="9799110at2"/>
<evidence type="ECO:0000256" key="9">
    <source>
        <dbReference type="ARBA" id="ARBA00022840"/>
    </source>
</evidence>
<keyword evidence="8 13" id="KW-0418">Kinase</keyword>
<evidence type="ECO:0000259" key="15">
    <source>
        <dbReference type="Pfam" id="PF00696"/>
    </source>
</evidence>
<keyword evidence="9 12" id="KW-0067">ATP-binding</keyword>
<evidence type="ECO:0000256" key="8">
    <source>
        <dbReference type="ARBA" id="ARBA00022777"/>
    </source>
</evidence>
<evidence type="ECO:0000256" key="12">
    <source>
        <dbReference type="PIRSR" id="PIRSR000726-1"/>
    </source>
</evidence>
<feature type="binding site" evidence="12">
    <location>
        <position position="83"/>
    </location>
    <ligand>
        <name>substrate</name>
    </ligand>
</feature>
<sequence>MTTAVTHRGSRLYVKKFGGTSLGSLERIEIVAEQLAEAYHLGELQVIVCSAMAGDTNRLYALAQRLDANASARELDMLASTGEQVSIALLAIALQKRGINARSLLASQLPIRTSASHGGAEITQIETAYLLQLLQEGIVPIIAGFQGINANGDITTLGRGGSDTTAVAIAAALHADECQIFTDVDGVFTTDPAIEPTARRLDAISFTEMLALARNGAKVLHPDSVATAQRCCVPLRVLSSFNPGRGTLIVDNLPRSSGITGIAVAHNQALLTKAVTVGNGDFNQQMRQLLQHCGVAFESNDTVSDSWFVVGQQHITQVVTAMERQPDSIPVNCQSSLTRLSLVGAIVSSFTSISNELRLMLDGEGIDVKLSSWSATTLSVWVDEANADKAVRVLHHAFGLNKAQ</sequence>
<dbReference type="InterPro" id="IPR005260">
    <property type="entry name" value="Asp_kin_monofn"/>
</dbReference>
<feature type="binding site" evidence="12">
    <location>
        <position position="56"/>
    </location>
    <ligand>
        <name>substrate</name>
    </ligand>
</feature>
<dbReference type="UniPathway" id="UPA00051">
    <property type="reaction ID" value="UER00462"/>
</dbReference>
<dbReference type="EMBL" id="SLWF01000022">
    <property type="protein sequence ID" value="TCN81684.1"/>
    <property type="molecule type" value="Genomic_DNA"/>
</dbReference>
<dbReference type="Pfam" id="PF22468">
    <property type="entry name" value="ACT_9"/>
    <property type="match status" value="1"/>
</dbReference>
<dbReference type="FunFam" id="3.40.1160.10:FF:000002">
    <property type="entry name" value="Aspartokinase"/>
    <property type="match status" value="1"/>
</dbReference>
<dbReference type="GO" id="GO:0004072">
    <property type="term" value="F:aspartate kinase activity"/>
    <property type="evidence" value="ECO:0007669"/>
    <property type="project" value="UniProtKB-EC"/>
</dbReference>
<dbReference type="NCBIfam" id="TIGR00657">
    <property type="entry name" value="asp_kinases"/>
    <property type="match status" value="1"/>
</dbReference>
<dbReference type="InterPro" id="IPR001048">
    <property type="entry name" value="Asp/Glu/Uridylate_kinase"/>
</dbReference>
<dbReference type="PANTHER" id="PTHR21499:SF3">
    <property type="entry name" value="ASPARTOKINASE"/>
    <property type="match status" value="1"/>
</dbReference>
<evidence type="ECO:0000256" key="4">
    <source>
        <dbReference type="ARBA" id="ARBA00010122"/>
    </source>
</evidence>
<feature type="binding site" evidence="12">
    <location>
        <begin position="182"/>
        <end position="183"/>
    </location>
    <ligand>
        <name>ATP</name>
        <dbReference type="ChEBI" id="CHEBI:30616"/>
    </ligand>
</feature>
<protein>
    <recommendedName>
        <fullName evidence="13">Aspartokinase</fullName>
        <ecNumber evidence="13">2.7.2.4</ecNumber>
    </recommendedName>
</protein>
<dbReference type="UniPathway" id="UPA00034">
    <property type="reaction ID" value="UER00015"/>
</dbReference>
<dbReference type="InterPro" id="IPR018042">
    <property type="entry name" value="Aspartate_kinase_CS"/>
</dbReference>
<reference evidence="17 18" key="1">
    <citation type="submission" date="2019-03" db="EMBL/GenBank/DDBJ databases">
        <title>Freshwater and sediment microbial communities from various areas in North America, analyzing microbe dynamics in response to fracking.</title>
        <authorList>
            <person name="Lamendella R."/>
        </authorList>
    </citation>
    <scope>NUCLEOTIDE SEQUENCE [LARGE SCALE GENOMIC DNA]</scope>
    <source>
        <strain evidence="17 18">74A</strain>
    </source>
</reference>
<dbReference type="InterPro" id="IPR001341">
    <property type="entry name" value="Asp_kinase"/>
</dbReference>
<comment type="pathway">
    <text evidence="2 14">Amino-acid biosynthesis; L-methionine biosynthesis via de novo pathway; L-homoserine from L-aspartate: step 1/3.</text>
</comment>
<evidence type="ECO:0000256" key="10">
    <source>
        <dbReference type="ARBA" id="ARBA00023154"/>
    </source>
</evidence>
<dbReference type="Pfam" id="PF00696">
    <property type="entry name" value="AA_kinase"/>
    <property type="match status" value="1"/>
</dbReference>
<evidence type="ECO:0000256" key="2">
    <source>
        <dbReference type="ARBA" id="ARBA00004986"/>
    </source>
</evidence>
<evidence type="ECO:0000313" key="17">
    <source>
        <dbReference type="EMBL" id="TCN81684.1"/>
    </source>
</evidence>
<dbReference type="PANTHER" id="PTHR21499">
    <property type="entry name" value="ASPARTATE KINASE"/>
    <property type="match status" value="1"/>
</dbReference>
<evidence type="ECO:0000256" key="3">
    <source>
        <dbReference type="ARBA" id="ARBA00005139"/>
    </source>
</evidence>
<keyword evidence="7 12" id="KW-0547">Nucleotide-binding</keyword>
<dbReference type="GO" id="GO:0009090">
    <property type="term" value="P:homoserine biosynthetic process"/>
    <property type="evidence" value="ECO:0007669"/>
    <property type="project" value="TreeGrafter"/>
</dbReference>
<evidence type="ECO:0000256" key="6">
    <source>
        <dbReference type="ARBA" id="ARBA00022679"/>
    </source>
</evidence>
<evidence type="ECO:0000256" key="11">
    <source>
        <dbReference type="ARBA" id="ARBA00047872"/>
    </source>
</evidence>
<dbReference type="Gene3D" id="3.30.2130.10">
    <property type="entry name" value="VC0802-like"/>
    <property type="match status" value="1"/>
</dbReference>
<dbReference type="GO" id="GO:0005524">
    <property type="term" value="F:ATP binding"/>
    <property type="evidence" value="ECO:0007669"/>
    <property type="project" value="UniProtKB-KW"/>
</dbReference>
<dbReference type="GO" id="GO:0009088">
    <property type="term" value="P:threonine biosynthetic process"/>
    <property type="evidence" value="ECO:0007669"/>
    <property type="project" value="UniProtKB-UniPathway"/>
</dbReference>
<dbReference type="InterPro" id="IPR041740">
    <property type="entry name" value="AKii-LysC-BS"/>
</dbReference>
<evidence type="ECO:0000313" key="18">
    <source>
        <dbReference type="Proteomes" id="UP000294832"/>
    </source>
</evidence>
<keyword evidence="10" id="KW-0457">Lysine biosynthesis</keyword>
<dbReference type="Proteomes" id="UP000294832">
    <property type="component" value="Unassembled WGS sequence"/>
</dbReference>
<dbReference type="CDD" id="cd04261">
    <property type="entry name" value="AAK_AKii-LysC-BS"/>
    <property type="match status" value="1"/>
</dbReference>
<dbReference type="GO" id="GO:0005829">
    <property type="term" value="C:cytosol"/>
    <property type="evidence" value="ECO:0007669"/>
    <property type="project" value="TreeGrafter"/>
</dbReference>
<organism evidence="17 18">
    <name type="scientific">Shewanella fodinae</name>
    <dbReference type="NCBI Taxonomy" id="552357"/>
    <lineage>
        <taxon>Bacteria</taxon>
        <taxon>Pseudomonadati</taxon>
        <taxon>Pseudomonadota</taxon>
        <taxon>Gammaproteobacteria</taxon>
        <taxon>Alteromonadales</taxon>
        <taxon>Shewanellaceae</taxon>
        <taxon>Shewanella</taxon>
    </lineage>
</organism>
<dbReference type="PIRSF" id="PIRSF000726">
    <property type="entry name" value="Asp_kin"/>
    <property type="match status" value="1"/>
</dbReference>
<dbReference type="InterPro" id="IPR045865">
    <property type="entry name" value="ACT-like_dom_sf"/>
</dbReference>
<dbReference type="PROSITE" id="PS00324">
    <property type="entry name" value="ASPARTOKINASE"/>
    <property type="match status" value="1"/>
</dbReference>
<dbReference type="RefSeq" id="WP_133039663.1">
    <property type="nucleotide sequence ID" value="NZ_SLWF01000022.1"/>
</dbReference>
<dbReference type="NCBIfam" id="NF005155">
    <property type="entry name" value="PRK06635.1-4"/>
    <property type="match status" value="1"/>
</dbReference>
<dbReference type="InterPro" id="IPR036393">
    <property type="entry name" value="AceGlu_kinase-like_sf"/>
</dbReference>
<keyword evidence="5 14" id="KW-0028">Amino-acid biosynthesis</keyword>
<feature type="binding site" evidence="12">
    <location>
        <begin position="16"/>
        <end position="19"/>
    </location>
    <ligand>
        <name>ATP</name>
        <dbReference type="ChEBI" id="CHEBI:30616"/>
    </ligand>
</feature>
<gene>
    <name evidence="17" type="ORF">EDC91_1226</name>
</gene>
<dbReference type="AlphaFoldDB" id="A0A4R2F6U4"/>
<dbReference type="SUPFAM" id="SSF55021">
    <property type="entry name" value="ACT-like"/>
    <property type="match status" value="1"/>
</dbReference>
<name>A0A4R2F6U4_9GAMM</name>
<comment type="pathway">
    <text evidence="1 14">Amino-acid biosynthesis; L-lysine biosynthesis via DAP pathway; (S)-tetrahydrodipicolinate from L-aspartate: step 1/4.</text>
</comment>